<keyword evidence="1" id="KW-0732">Signal</keyword>
<keyword evidence="2" id="KW-0645">Protease</keyword>
<sequence length="682" mass="72004">MTGSNRRSTAAIAAAVASCMLADLNWAAPCASDPFKVLDAQNWVNPDDMTWADFQAPPGVDWADPARRGSERNFNIALVTIDYADRAFVVTGAPNSTIYGNPLAAASGIRRADVPGFYRDLLNKPGDVNRGHTLHEYWMQDSLGRYGVDLTAFGAYAMPASSFEYGIENSMNRGYCPAGYRCDRDIRADALGLWRADVGQETADSFELVFILSAGQDESSTWQEFGEMRFQSQDDVPDAFGPPAGMDGNDTLPNWAKTRYVDWSSWAAASNIWPNAGGGSSTQGESSGMGTYAHELSHLLGIGDNYNNPYGNPPRRAFAGPFSMLDRGSFNGPGGSVYGTGPHTRYLIPPTEGGSMGSLHSLRDKAQLGLVSNSSILHLSREGLATSGVVVATVTARAVDPGPSGLMGLRVDMDADRSPPCSISTDVLCDGGGYDHYHVEVVDRMGADSFQPDHGVLLSKTTDDGWTQPFMWTVDANPQDIGLVDFVRPNGTDAYITMGDYRQLLDALFHAGTRSGSQFEHADEANRLHFYVVDIHRDDAGVLSYTVAVRSLDGGSGGASERGVALAAGSAKGGSPTASGVTCAFELSNTGTFAGGGDTSHPDSAAAYLDSDVYRLSAAVEGEGWRVEVPNALAAVKFGESAVAKVAVGASDGAAASAVVTLTATSESDETVVATAECNVSK</sequence>
<dbReference type="RefSeq" id="XP_066698269.1">
    <property type="nucleotide sequence ID" value="XM_066845871.1"/>
</dbReference>
<feature type="chain" id="PRO_5045909215" evidence="1">
    <location>
        <begin position="28"/>
        <end position="682"/>
    </location>
</feature>
<dbReference type="Proteomes" id="UP001391051">
    <property type="component" value="Unassembled WGS sequence"/>
</dbReference>
<dbReference type="EMBL" id="JAQQWE010000006">
    <property type="protein sequence ID" value="KAK7948763.1"/>
    <property type="molecule type" value="Genomic_DNA"/>
</dbReference>
<comment type="caution">
    <text evidence="2">The sequence shown here is derived from an EMBL/GenBank/DDBJ whole genome shotgun (WGS) entry which is preliminary data.</text>
</comment>
<accession>A0ABR1Q8J4</accession>
<dbReference type="PROSITE" id="PS51257">
    <property type="entry name" value="PROKAR_LIPOPROTEIN"/>
    <property type="match status" value="1"/>
</dbReference>
<evidence type="ECO:0000313" key="2">
    <source>
        <dbReference type="EMBL" id="KAK7948763.1"/>
    </source>
</evidence>
<reference evidence="2 3" key="1">
    <citation type="submission" date="2023-01" db="EMBL/GenBank/DDBJ databases">
        <title>Analysis of 21 Apiospora genomes using comparative genomics revels a genus with tremendous synthesis potential of carbohydrate active enzymes and secondary metabolites.</title>
        <authorList>
            <person name="Sorensen T."/>
        </authorList>
    </citation>
    <scope>NUCLEOTIDE SEQUENCE [LARGE SCALE GENOMIC DNA]</scope>
    <source>
        <strain evidence="2 3">CBS 24483</strain>
    </source>
</reference>
<dbReference type="GeneID" id="92078933"/>
<keyword evidence="2" id="KW-0482">Metalloprotease</keyword>
<name>A0ABR1Q8J4_9PEZI</name>
<proteinExistence type="predicted"/>
<gene>
    <name evidence="2" type="ORF">PG986_009649</name>
</gene>
<dbReference type="GO" id="GO:0008237">
    <property type="term" value="F:metallopeptidase activity"/>
    <property type="evidence" value="ECO:0007669"/>
    <property type="project" value="UniProtKB-KW"/>
</dbReference>
<protein>
    <submittedName>
        <fullName evidence="2">M6 family metalloprotease</fullName>
    </submittedName>
</protein>
<evidence type="ECO:0000313" key="3">
    <source>
        <dbReference type="Proteomes" id="UP001391051"/>
    </source>
</evidence>
<dbReference type="InterPro" id="IPR008757">
    <property type="entry name" value="Peptidase_M6-like_domain"/>
</dbReference>
<feature type="signal peptide" evidence="1">
    <location>
        <begin position="1"/>
        <end position="27"/>
    </location>
</feature>
<keyword evidence="3" id="KW-1185">Reference proteome</keyword>
<dbReference type="NCBIfam" id="TIGR03296">
    <property type="entry name" value="M6dom_TIGR03296"/>
    <property type="match status" value="1"/>
</dbReference>
<evidence type="ECO:0000256" key="1">
    <source>
        <dbReference type="SAM" id="SignalP"/>
    </source>
</evidence>
<keyword evidence="2" id="KW-0378">Hydrolase</keyword>
<organism evidence="2 3">
    <name type="scientific">Apiospora aurea</name>
    <dbReference type="NCBI Taxonomy" id="335848"/>
    <lineage>
        <taxon>Eukaryota</taxon>
        <taxon>Fungi</taxon>
        <taxon>Dikarya</taxon>
        <taxon>Ascomycota</taxon>
        <taxon>Pezizomycotina</taxon>
        <taxon>Sordariomycetes</taxon>
        <taxon>Xylariomycetidae</taxon>
        <taxon>Amphisphaeriales</taxon>
        <taxon>Apiosporaceae</taxon>
        <taxon>Apiospora</taxon>
    </lineage>
</organism>